<protein>
    <recommendedName>
        <fullName evidence="4">Regulatory protein YycH domain-containing protein</fullName>
    </recommendedName>
</protein>
<comment type="caution">
    <text evidence="2">The sequence shown here is derived from an EMBL/GenBank/DDBJ whole genome shotgun (WGS) entry which is preliminary data.</text>
</comment>
<evidence type="ECO:0000313" key="3">
    <source>
        <dbReference type="Proteomes" id="UP000216024"/>
    </source>
</evidence>
<keyword evidence="1" id="KW-0472">Membrane</keyword>
<accession>A0A267MKQ8</accession>
<evidence type="ECO:0008006" key="4">
    <source>
        <dbReference type="Google" id="ProtNLM"/>
    </source>
</evidence>
<name>A0A267MKQ8_9FIRM</name>
<dbReference type="Proteomes" id="UP000216024">
    <property type="component" value="Unassembled WGS sequence"/>
</dbReference>
<keyword evidence="1" id="KW-1133">Transmembrane helix</keyword>
<feature type="transmembrane region" description="Helical" evidence="1">
    <location>
        <begin position="12"/>
        <end position="30"/>
    </location>
</feature>
<reference evidence="2 3" key="1">
    <citation type="submission" date="2017-06" db="EMBL/GenBank/DDBJ databases">
        <title>Draft genome sequence of anaerobic fermentative bacterium Anaeromicrobium sediminis DY2726D isolated from West Pacific Ocean sediments.</title>
        <authorList>
            <person name="Zeng X."/>
        </authorList>
    </citation>
    <scope>NUCLEOTIDE SEQUENCE [LARGE SCALE GENOMIC DNA]</scope>
    <source>
        <strain evidence="2 3">DY2726D</strain>
    </source>
</reference>
<keyword evidence="3" id="KW-1185">Reference proteome</keyword>
<keyword evidence="1" id="KW-0812">Transmembrane</keyword>
<sequence length="484" mass="55959">MRKRNRERLKSVILVGLFTLSIGLNTHVGINFSDNNVLNALQKTTPQEVNIASSVKENLVNIISPQRYIVSFGGGLHTIIHYDTHDIWKTLAESIQESYKEENVLEVEYETWQTAKNHKSIELEFDYVFPVKDLGETLKINAKGKVIESLNKVLVSQLDSRVYVADTLKGQYYAISNILNIDDILKKIDNIEKSDYKTYYNIADIYGVNNNNLMPEAFPNVEKIKVEKEIMPTNERQAEAYAETFFGNNLDFIRKIKETSGTIVYMYGYGQRVLRIEDTGRIEYIEEIDPQLSSEKTSLDEAFKVAVNFVSTHGNTVGNKIYLRDIQEIVEQNKDGYSFFFGYKLNNLPLYAKGVGIKSEVVDPIEVRVVGKQVVLYKRIVKNEKNVMKFLEEETTSMLKARQVIDLNFTTIKNDYIQEKPRRGYTVNFKDVSKNILEEIENVEIAYYDYEEKYKNELSPIWIIKNSVKTYYIDAYTGEIVESF</sequence>
<evidence type="ECO:0000256" key="1">
    <source>
        <dbReference type="SAM" id="Phobius"/>
    </source>
</evidence>
<dbReference type="OrthoDB" id="1696612at2"/>
<organism evidence="2 3">
    <name type="scientific">Anaeromicrobium sediminis</name>
    <dbReference type="NCBI Taxonomy" id="1478221"/>
    <lineage>
        <taxon>Bacteria</taxon>
        <taxon>Bacillati</taxon>
        <taxon>Bacillota</taxon>
        <taxon>Clostridia</taxon>
        <taxon>Peptostreptococcales</taxon>
        <taxon>Thermotaleaceae</taxon>
        <taxon>Anaeromicrobium</taxon>
    </lineage>
</organism>
<dbReference type="EMBL" id="NIBG01000004">
    <property type="protein sequence ID" value="PAB60169.1"/>
    <property type="molecule type" value="Genomic_DNA"/>
</dbReference>
<dbReference type="RefSeq" id="WP_095132476.1">
    <property type="nucleotide sequence ID" value="NZ_NIBG01000004.1"/>
</dbReference>
<evidence type="ECO:0000313" key="2">
    <source>
        <dbReference type="EMBL" id="PAB60169.1"/>
    </source>
</evidence>
<gene>
    <name evidence="2" type="ORF">CCE28_07305</name>
</gene>
<proteinExistence type="predicted"/>
<dbReference type="AlphaFoldDB" id="A0A267MKQ8"/>